<keyword evidence="3" id="KW-1185">Reference proteome</keyword>
<accession>A0A511MTE7</accession>
<evidence type="ECO:0000259" key="1">
    <source>
        <dbReference type="Pfam" id="PF00561"/>
    </source>
</evidence>
<feature type="domain" description="AB hydrolase-1" evidence="1">
    <location>
        <begin position="29"/>
        <end position="127"/>
    </location>
</feature>
<dbReference type="InterPro" id="IPR029058">
    <property type="entry name" value="AB_hydrolase_fold"/>
</dbReference>
<dbReference type="PANTHER" id="PTHR43433">
    <property type="entry name" value="HYDROLASE, ALPHA/BETA FOLD FAMILY PROTEIN"/>
    <property type="match status" value="1"/>
</dbReference>
<dbReference type="AlphaFoldDB" id="A0A511MTE7"/>
<protein>
    <submittedName>
        <fullName evidence="2">Alpha/beta hydrolase</fullName>
    </submittedName>
</protein>
<evidence type="ECO:0000313" key="3">
    <source>
        <dbReference type="Proteomes" id="UP000321424"/>
    </source>
</evidence>
<organism evidence="2 3">
    <name type="scientific">Nocardia ninae NBRC 108245</name>
    <dbReference type="NCBI Taxonomy" id="1210091"/>
    <lineage>
        <taxon>Bacteria</taxon>
        <taxon>Bacillati</taxon>
        <taxon>Actinomycetota</taxon>
        <taxon>Actinomycetes</taxon>
        <taxon>Mycobacteriales</taxon>
        <taxon>Nocardiaceae</taxon>
        <taxon>Nocardia</taxon>
    </lineage>
</organism>
<dbReference type="EMBL" id="BJXA01000117">
    <property type="protein sequence ID" value="GEM43850.1"/>
    <property type="molecule type" value="Genomic_DNA"/>
</dbReference>
<name>A0A511MTE7_9NOCA</name>
<proteinExistence type="predicted"/>
<reference evidence="2 3" key="1">
    <citation type="submission" date="2019-07" db="EMBL/GenBank/DDBJ databases">
        <title>Whole genome shotgun sequence of Nocardia ninae NBRC 108245.</title>
        <authorList>
            <person name="Hosoyama A."/>
            <person name="Uohara A."/>
            <person name="Ohji S."/>
            <person name="Ichikawa N."/>
        </authorList>
    </citation>
    <scope>NUCLEOTIDE SEQUENCE [LARGE SCALE GENOMIC DNA]</scope>
    <source>
        <strain evidence="2 3">NBRC 108245</strain>
    </source>
</reference>
<sequence>MGYHPVMTKFKTWDGLELNYRVWEGEGIPVVLQHGVVADTNANWMSTGVVGALQAAGRTVVSLDARGHGRSAKPHDSAQYSWEFMARDVRALYDELGFDRVVQVGYSMGAIISLLVTAADERVERLAIGGVGSGVLDCGGVDRRVVELTDLQTAMSEHNEGAPPTAMMFRILADAVHADRQAIQAVATGLDARPIDGLADVTVPTLVLAGDNDPFAAEPERLADALPNGKLQVVSGDHLMAVIAPDFHSALVDFAKS</sequence>
<evidence type="ECO:0000313" key="2">
    <source>
        <dbReference type="EMBL" id="GEM43850.1"/>
    </source>
</evidence>
<keyword evidence="2" id="KW-0378">Hydrolase</keyword>
<dbReference type="InterPro" id="IPR000073">
    <property type="entry name" value="AB_hydrolase_1"/>
</dbReference>
<dbReference type="PANTHER" id="PTHR43433:SF1">
    <property type="entry name" value="BLL5160 PROTEIN"/>
    <property type="match status" value="1"/>
</dbReference>
<comment type="caution">
    <text evidence="2">The sequence shown here is derived from an EMBL/GenBank/DDBJ whole genome shotgun (WGS) entry which is preliminary data.</text>
</comment>
<dbReference type="Proteomes" id="UP000321424">
    <property type="component" value="Unassembled WGS sequence"/>
</dbReference>
<dbReference type="SUPFAM" id="SSF53474">
    <property type="entry name" value="alpha/beta-Hydrolases"/>
    <property type="match status" value="1"/>
</dbReference>
<dbReference type="Gene3D" id="3.40.50.1820">
    <property type="entry name" value="alpha/beta hydrolase"/>
    <property type="match status" value="1"/>
</dbReference>
<dbReference type="Pfam" id="PF00561">
    <property type="entry name" value="Abhydrolase_1"/>
    <property type="match status" value="1"/>
</dbReference>
<gene>
    <name evidence="2" type="ORF">NN4_83690</name>
</gene>
<dbReference type="GO" id="GO:0016787">
    <property type="term" value="F:hydrolase activity"/>
    <property type="evidence" value="ECO:0007669"/>
    <property type="project" value="UniProtKB-KW"/>
</dbReference>
<dbReference type="InterPro" id="IPR050471">
    <property type="entry name" value="AB_hydrolase"/>
</dbReference>